<organism evidence="1 2">
    <name type="scientific">Faecalibacterium prausnitzii</name>
    <dbReference type="NCBI Taxonomy" id="853"/>
    <lineage>
        <taxon>Bacteria</taxon>
        <taxon>Bacillati</taxon>
        <taxon>Bacillota</taxon>
        <taxon>Clostridia</taxon>
        <taxon>Eubacteriales</taxon>
        <taxon>Oscillospiraceae</taxon>
        <taxon>Faecalibacterium</taxon>
    </lineage>
</organism>
<accession>A0A329U3N9</accession>
<evidence type="ECO:0000313" key="2">
    <source>
        <dbReference type="Proteomes" id="UP000251281"/>
    </source>
</evidence>
<comment type="caution">
    <text evidence="1">The sequence shown here is derived from an EMBL/GenBank/DDBJ whole genome shotgun (WGS) entry which is preliminary data.</text>
</comment>
<sequence length="476" mass="54162">MQLFELVSPRLFRPLAGPNRAFYAELLLLLWEECRHTADYSISRAEAVSRAEDYFAALAKPLALDADGAGDEDEQPTRDPHTLAVGFLLRLRRTGWLEEQPGSYETEPTLAFMPEVTPLLDALEEILNPRVVTYTGKLYKAWQLLGSIGQEKSPYENVLREVAADLETLNKSLRALNASIGHYIDRLTHNRTPQEVLELFDQYEEKVVAAAYHRFKTSDNLFNYRAYLEEELDDCEQNQLPRLALDYARVERCAPGEAAPRVRALIQQQRDALEEMSTLMKEIDASHIRYRKRAVQRAQFLLLSDRSAQGSVTALLRRYAEDIRSPEQLFEPDDGPVAARLHLYPAAVFGTKPLYPPAAPRTEAPLAPVRTEPLDPERLRQEQQLLLDYARLAVTEENVALLARQALAARGQVNASTLVEEYPNDFTGIIGLHTYSQSPHREYDITLTGNWVERGGFRFQDFVLTRRKEVNTDGNH</sequence>
<protein>
    <submittedName>
        <fullName evidence="1">Uncharacterized protein</fullName>
    </submittedName>
</protein>
<name>A0A329U3N9_9FIRM</name>
<proteinExistence type="predicted"/>
<gene>
    <name evidence="1" type="ORF">C4N24_11265</name>
</gene>
<dbReference type="RefSeq" id="WP_112091488.1">
    <property type="nucleotide sequence ID" value="NZ_PRLD01000011.1"/>
</dbReference>
<dbReference type="Proteomes" id="UP000251281">
    <property type="component" value="Unassembled WGS sequence"/>
</dbReference>
<evidence type="ECO:0000313" key="1">
    <source>
        <dbReference type="EMBL" id="RAW56422.1"/>
    </source>
</evidence>
<dbReference type="AlphaFoldDB" id="A0A329U3N9"/>
<dbReference type="EMBL" id="PRLD01000011">
    <property type="protein sequence ID" value="RAW56422.1"/>
    <property type="molecule type" value="Genomic_DNA"/>
</dbReference>
<dbReference type="InterPro" id="IPR043773">
    <property type="entry name" value="JetA"/>
</dbReference>
<reference evidence="1 2" key="1">
    <citation type="submission" date="2018-02" db="EMBL/GenBank/DDBJ databases">
        <title>Complete genome sequencing of Faecalibacterium prausnitzii strains isolated from the human gut.</title>
        <authorList>
            <person name="Fitzgerald B.C."/>
            <person name="Shkoporov A.N."/>
            <person name="Ross P.R."/>
            <person name="Hill C."/>
        </authorList>
    </citation>
    <scope>NUCLEOTIDE SEQUENCE [LARGE SCALE GENOMIC DNA]</scope>
    <source>
        <strain evidence="1 2">APC923/51-1</strain>
    </source>
</reference>
<dbReference type="Pfam" id="PF18982">
    <property type="entry name" value="JetA"/>
    <property type="match status" value="1"/>
</dbReference>